<evidence type="ECO:0000313" key="10">
    <source>
        <dbReference type="EMBL" id="KAJ6769585.1"/>
    </source>
</evidence>
<protein>
    <recommendedName>
        <fullName evidence="2">leucine--tRNA ligase</fullName>
        <ecNumber evidence="2">6.1.1.4</ecNumber>
    </recommendedName>
</protein>
<evidence type="ECO:0000259" key="8">
    <source>
        <dbReference type="Pfam" id="PF00133"/>
    </source>
</evidence>
<evidence type="ECO:0000256" key="7">
    <source>
        <dbReference type="ARBA" id="ARBA00023146"/>
    </source>
</evidence>
<dbReference type="PROSITE" id="PS00178">
    <property type="entry name" value="AA_TRNA_LIGASE_I"/>
    <property type="match status" value="1"/>
</dbReference>
<evidence type="ECO:0000256" key="1">
    <source>
        <dbReference type="ARBA" id="ARBA00005594"/>
    </source>
</evidence>
<evidence type="ECO:0000256" key="2">
    <source>
        <dbReference type="ARBA" id="ARBA00013164"/>
    </source>
</evidence>
<dbReference type="Pfam" id="PF13603">
    <property type="entry name" value="tRNA-synt_1_2"/>
    <property type="match status" value="1"/>
</dbReference>
<evidence type="ECO:0000256" key="4">
    <source>
        <dbReference type="ARBA" id="ARBA00022741"/>
    </source>
</evidence>
<dbReference type="PANTHER" id="PTHR43740:SF2">
    <property type="entry name" value="LEUCINE--TRNA LIGASE, MITOCHONDRIAL"/>
    <property type="match status" value="1"/>
</dbReference>
<dbReference type="AlphaFoldDB" id="A0A9Q0WPW8"/>
<proteinExistence type="inferred from homology"/>
<keyword evidence="5" id="KW-0067">ATP-binding</keyword>
<dbReference type="EC" id="6.1.1.4" evidence="2"/>
<keyword evidence="6" id="KW-0648">Protein biosynthesis</keyword>
<evidence type="ECO:0000256" key="6">
    <source>
        <dbReference type="ARBA" id="ARBA00022917"/>
    </source>
</evidence>
<dbReference type="GO" id="GO:0006429">
    <property type="term" value="P:leucyl-tRNA aminoacylation"/>
    <property type="evidence" value="ECO:0007669"/>
    <property type="project" value="InterPro"/>
</dbReference>
<dbReference type="GO" id="GO:0009791">
    <property type="term" value="P:post-embryonic development"/>
    <property type="evidence" value="ECO:0007669"/>
    <property type="project" value="UniProtKB-ARBA"/>
</dbReference>
<keyword evidence="11" id="KW-1185">Reference proteome</keyword>
<dbReference type="GO" id="GO:0005524">
    <property type="term" value="F:ATP binding"/>
    <property type="evidence" value="ECO:0007669"/>
    <property type="project" value="UniProtKB-KW"/>
</dbReference>
<dbReference type="EMBL" id="JAPFFK010000003">
    <property type="protein sequence ID" value="KAJ6769585.1"/>
    <property type="molecule type" value="Genomic_DNA"/>
</dbReference>
<dbReference type="SUPFAM" id="SSF52374">
    <property type="entry name" value="Nucleotidylyl transferase"/>
    <property type="match status" value="1"/>
</dbReference>
<keyword evidence="7" id="KW-0030">Aminoacyl-tRNA synthetase</keyword>
<dbReference type="Gene3D" id="3.40.50.620">
    <property type="entry name" value="HUPs"/>
    <property type="match status" value="1"/>
</dbReference>
<reference evidence="10" key="2">
    <citation type="journal article" date="2023" name="Int. J. Mol. Sci.">
        <title>De Novo Assembly and Annotation of 11 Diverse Shrub Willow (Salix) Genomes Reveals Novel Gene Organization in Sex-Linked Regions.</title>
        <authorList>
            <person name="Hyden B."/>
            <person name="Feng K."/>
            <person name="Yates T.B."/>
            <person name="Jawdy S."/>
            <person name="Cereghino C."/>
            <person name="Smart L.B."/>
            <person name="Muchero W."/>
        </authorList>
    </citation>
    <scope>NUCLEOTIDE SEQUENCE</scope>
    <source>
        <tissue evidence="10">Shoot tip</tissue>
    </source>
</reference>
<dbReference type="Pfam" id="PF00133">
    <property type="entry name" value="tRNA-synt_1"/>
    <property type="match status" value="1"/>
</dbReference>
<reference evidence="10" key="1">
    <citation type="submission" date="2022-11" db="EMBL/GenBank/DDBJ databases">
        <authorList>
            <person name="Hyden B.L."/>
            <person name="Feng K."/>
            <person name="Yates T."/>
            <person name="Jawdy S."/>
            <person name="Smart L.B."/>
            <person name="Muchero W."/>
        </authorList>
    </citation>
    <scope>NUCLEOTIDE SEQUENCE</scope>
    <source>
        <tissue evidence="10">Shoot tip</tissue>
    </source>
</reference>
<keyword evidence="4" id="KW-0547">Nucleotide-binding</keyword>
<dbReference type="GO" id="GO:0005829">
    <property type="term" value="C:cytosol"/>
    <property type="evidence" value="ECO:0007669"/>
    <property type="project" value="TreeGrafter"/>
</dbReference>
<dbReference type="GO" id="GO:0004823">
    <property type="term" value="F:leucine-tRNA ligase activity"/>
    <property type="evidence" value="ECO:0007669"/>
    <property type="project" value="UniProtKB-EC"/>
</dbReference>
<dbReference type="InterPro" id="IPR014729">
    <property type="entry name" value="Rossmann-like_a/b/a_fold"/>
</dbReference>
<dbReference type="InterPro" id="IPR002300">
    <property type="entry name" value="aa-tRNA-synth_Ia"/>
</dbReference>
<organism evidence="10 11">
    <name type="scientific">Salix purpurea</name>
    <name type="common">Purple osier willow</name>
    <dbReference type="NCBI Taxonomy" id="77065"/>
    <lineage>
        <taxon>Eukaryota</taxon>
        <taxon>Viridiplantae</taxon>
        <taxon>Streptophyta</taxon>
        <taxon>Embryophyta</taxon>
        <taxon>Tracheophyta</taxon>
        <taxon>Spermatophyta</taxon>
        <taxon>Magnoliopsida</taxon>
        <taxon>eudicotyledons</taxon>
        <taxon>Gunneridae</taxon>
        <taxon>Pentapetalae</taxon>
        <taxon>rosids</taxon>
        <taxon>fabids</taxon>
        <taxon>Malpighiales</taxon>
        <taxon>Salicaceae</taxon>
        <taxon>Saliceae</taxon>
        <taxon>Salix</taxon>
    </lineage>
</organism>
<dbReference type="InterPro" id="IPR001412">
    <property type="entry name" value="aa-tRNA-synth_I_CS"/>
</dbReference>
<sequence>MNANTCIQPPQFLPLSPLYQQKFHIFTQKPQSLKPTKKSCYFSIRVCDYSFKGGVFRTQKSRVKCSVSEVEEQKDKQQKVVKRAYPFHKIEPKWQSYWEKNQTFRTPDEVDTSKPKFYVLDMFPYPSGAGLHVGHPLGYTATDILARLKRMQGYNVLHPMGWDAFGLPAEQYAIETGTHPKITTLRNINRFRSQLKSLGFSYDWDREISTTEPQYYKWTQWIFLQLLKRGLAYHGALLLALFWQMRRLFITKQPMRQWMLKITAYADRLLEDLDDLDWPESVKEMQRNWIGRSEGAELEFCVLNSDGKERDIKITVYTTRPDTIF</sequence>
<evidence type="ECO:0000313" key="11">
    <source>
        <dbReference type="Proteomes" id="UP001151532"/>
    </source>
</evidence>
<dbReference type="InterPro" id="IPR009008">
    <property type="entry name" value="Val/Leu/Ile-tRNA-synth_edit"/>
</dbReference>
<feature type="domain" description="Aminoacyl-tRNA synthetase class Ia" evidence="8">
    <location>
        <begin position="93"/>
        <end position="243"/>
    </location>
</feature>
<dbReference type="OrthoDB" id="15954at2759"/>
<dbReference type="GO" id="GO:0002161">
    <property type="term" value="F:aminoacyl-tRNA deacylase activity"/>
    <property type="evidence" value="ECO:0007669"/>
    <property type="project" value="InterPro"/>
</dbReference>
<dbReference type="FunFam" id="3.40.50.620:FF:000060">
    <property type="entry name" value="Leucine--tRNA ligase"/>
    <property type="match status" value="1"/>
</dbReference>
<evidence type="ECO:0000259" key="9">
    <source>
        <dbReference type="Pfam" id="PF13603"/>
    </source>
</evidence>
<comment type="caution">
    <text evidence="10">The sequence shown here is derived from an EMBL/GenBank/DDBJ whole genome shotgun (WGS) entry which is preliminary data.</text>
</comment>
<evidence type="ECO:0000256" key="5">
    <source>
        <dbReference type="ARBA" id="ARBA00022840"/>
    </source>
</evidence>
<dbReference type="PANTHER" id="PTHR43740">
    <property type="entry name" value="LEUCYL-TRNA SYNTHETASE"/>
    <property type="match status" value="1"/>
</dbReference>
<keyword evidence="3" id="KW-0436">Ligase</keyword>
<comment type="similarity">
    <text evidence="1">Belongs to the class-I aminoacyl-tRNA synthetase family.</text>
</comment>
<accession>A0A9Q0WPW8</accession>
<dbReference type="GO" id="GO:0048608">
    <property type="term" value="P:reproductive structure development"/>
    <property type="evidence" value="ECO:0007669"/>
    <property type="project" value="UniProtKB-ARBA"/>
</dbReference>
<dbReference type="InterPro" id="IPR002302">
    <property type="entry name" value="Leu-tRNA-ligase"/>
</dbReference>
<dbReference type="InterPro" id="IPR025709">
    <property type="entry name" value="Leu_tRNA-synth_edit"/>
</dbReference>
<feature type="non-terminal residue" evidence="10">
    <location>
        <position position="1"/>
    </location>
</feature>
<evidence type="ECO:0000256" key="3">
    <source>
        <dbReference type="ARBA" id="ARBA00022598"/>
    </source>
</evidence>
<gene>
    <name evidence="10" type="ORF">OIU79_020438</name>
</gene>
<feature type="domain" description="Leucyl-tRNA synthetase editing" evidence="9">
    <location>
        <begin position="287"/>
        <end position="325"/>
    </location>
</feature>
<dbReference type="SUPFAM" id="SSF50677">
    <property type="entry name" value="ValRS/IleRS/LeuRS editing domain"/>
    <property type="match status" value="1"/>
</dbReference>
<name>A0A9Q0WPW8_SALPP</name>
<dbReference type="Proteomes" id="UP001151532">
    <property type="component" value="Chromosome 11"/>
</dbReference>